<dbReference type="OrthoDB" id="2419011at2759"/>
<feature type="compositionally biased region" description="Low complexity" evidence="1">
    <location>
        <begin position="134"/>
        <end position="145"/>
    </location>
</feature>
<feature type="region of interest" description="Disordered" evidence="1">
    <location>
        <begin position="112"/>
        <end position="402"/>
    </location>
</feature>
<evidence type="ECO:0000313" key="2">
    <source>
        <dbReference type="EMBL" id="KAG0264442.1"/>
    </source>
</evidence>
<dbReference type="EMBL" id="JAAAJA010000050">
    <property type="protein sequence ID" value="KAG0264442.1"/>
    <property type="molecule type" value="Genomic_DNA"/>
</dbReference>
<feature type="compositionally biased region" description="Low complexity" evidence="1">
    <location>
        <begin position="414"/>
        <end position="428"/>
    </location>
</feature>
<proteinExistence type="predicted"/>
<sequence>MSDLSASKWSTEAFSFSTPTPRSSAPSRPASTTVSSTEQITVPETFQQMVHSVATKSISTANVGTYTENRNNNQGRTTSTQPSHGSLTTGANTPKLQSTFVNPYQAYVKNLDPDGALGDGRDYVGKKSHHLDRPTAPTAANPRPAGTFGAQTLHPPVQKAPAPAPKRNFFMNSKNSVPSVPGLDFGTAKPRPPPGAPSTPSTGVQNNQRRRPSASSASSSSSKPGRDYNKAHAWSGKPLATTEDFDFFGTAKPKLPVNPPERPSQTRKPLGNNNNHFNNDRSNNDRSNNDRSNNDRNDYDGGNNDRGNNDRGNNDRGNNDRGNNDRGNNDRSINDRGNSDRGNNDRSINDRTDNDGDNNDRNNNDRNNNDRSNNVSAPVSPPPAPFTQRPGSENGWNDTPQHGIRQYDAQQQVFRAPQQRPQQRAPGQESGEWNDFRNTAQHYLDALENTSDTAGSKPFISSADDVKHHRIGLAANRHAAHGAAAKAEPSDNPIFMQYPIGDGCHLTLAMYVDRDPDTALHRFQGMTRYRQSSTYKEQSIDEMTEIFKKTLMDEKENVSG</sequence>
<dbReference type="AlphaFoldDB" id="A0A9P6U7W9"/>
<feature type="region of interest" description="Disordered" evidence="1">
    <location>
        <begin position="414"/>
        <end position="434"/>
    </location>
</feature>
<gene>
    <name evidence="2" type="ORF">BG011_006801</name>
</gene>
<dbReference type="Proteomes" id="UP000726737">
    <property type="component" value="Unassembled WGS sequence"/>
</dbReference>
<accession>A0A9P6U7W9</accession>
<feature type="compositionally biased region" description="Polar residues" evidence="1">
    <location>
        <begin position="1"/>
        <end position="13"/>
    </location>
</feature>
<feature type="compositionally biased region" description="Polar residues" evidence="1">
    <location>
        <begin position="389"/>
        <end position="400"/>
    </location>
</feature>
<feature type="region of interest" description="Disordered" evidence="1">
    <location>
        <begin position="1"/>
        <end position="43"/>
    </location>
</feature>
<evidence type="ECO:0000256" key="1">
    <source>
        <dbReference type="SAM" id="MobiDB-lite"/>
    </source>
</evidence>
<feature type="compositionally biased region" description="Basic and acidic residues" evidence="1">
    <location>
        <begin position="307"/>
        <end position="369"/>
    </location>
</feature>
<name>A0A9P6U7W9_9FUNG</name>
<feature type="region of interest" description="Disordered" evidence="1">
    <location>
        <begin position="58"/>
        <end position="96"/>
    </location>
</feature>
<protein>
    <submittedName>
        <fullName evidence="2">Uncharacterized protein</fullName>
    </submittedName>
</protein>
<comment type="caution">
    <text evidence="2">The sequence shown here is derived from an EMBL/GenBank/DDBJ whole genome shotgun (WGS) entry which is preliminary data.</text>
</comment>
<organism evidence="2 3">
    <name type="scientific">Mortierella polycephala</name>
    <dbReference type="NCBI Taxonomy" id="41804"/>
    <lineage>
        <taxon>Eukaryota</taxon>
        <taxon>Fungi</taxon>
        <taxon>Fungi incertae sedis</taxon>
        <taxon>Mucoromycota</taxon>
        <taxon>Mortierellomycotina</taxon>
        <taxon>Mortierellomycetes</taxon>
        <taxon>Mortierellales</taxon>
        <taxon>Mortierellaceae</taxon>
        <taxon>Mortierella</taxon>
    </lineage>
</organism>
<feature type="compositionally biased region" description="Low complexity" evidence="1">
    <location>
        <begin position="14"/>
        <end position="37"/>
    </location>
</feature>
<keyword evidence="3" id="KW-1185">Reference proteome</keyword>
<feature type="compositionally biased region" description="Basic and acidic residues" evidence="1">
    <location>
        <begin position="278"/>
        <end position="299"/>
    </location>
</feature>
<reference evidence="2" key="1">
    <citation type="journal article" date="2020" name="Fungal Divers.">
        <title>Resolving the Mortierellaceae phylogeny through synthesis of multi-gene phylogenetics and phylogenomics.</title>
        <authorList>
            <person name="Vandepol N."/>
            <person name="Liber J."/>
            <person name="Desiro A."/>
            <person name="Na H."/>
            <person name="Kennedy M."/>
            <person name="Barry K."/>
            <person name="Grigoriev I.V."/>
            <person name="Miller A.N."/>
            <person name="O'Donnell K."/>
            <person name="Stajich J.E."/>
            <person name="Bonito G."/>
        </authorList>
    </citation>
    <scope>NUCLEOTIDE SEQUENCE</scope>
    <source>
        <strain evidence="2">KOD948</strain>
    </source>
</reference>
<feature type="compositionally biased region" description="Low complexity" evidence="1">
    <location>
        <begin position="213"/>
        <end position="222"/>
    </location>
</feature>
<evidence type="ECO:0000313" key="3">
    <source>
        <dbReference type="Proteomes" id="UP000726737"/>
    </source>
</evidence>